<accession>A0A6N6VLL2</accession>
<dbReference type="AlphaFoldDB" id="A0A6N6VLL2"/>
<organism evidence="6 7">
    <name type="scientific">Parvibaculum sedimenti</name>
    <dbReference type="NCBI Taxonomy" id="2608632"/>
    <lineage>
        <taxon>Bacteria</taxon>
        <taxon>Pseudomonadati</taxon>
        <taxon>Pseudomonadota</taxon>
        <taxon>Alphaproteobacteria</taxon>
        <taxon>Hyphomicrobiales</taxon>
        <taxon>Parvibaculaceae</taxon>
        <taxon>Parvibaculum</taxon>
    </lineage>
</organism>
<dbReference type="RefSeq" id="WP_152215116.1">
    <property type="nucleotide sequence ID" value="NZ_WESC01000004.1"/>
</dbReference>
<gene>
    <name evidence="6" type="ORF">F2P47_05180</name>
</gene>
<evidence type="ECO:0000313" key="7">
    <source>
        <dbReference type="Proteomes" id="UP000468901"/>
    </source>
</evidence>
<reference evidence="6 7" key="1">
    <citation type="submission" date="2019-09" db="EMBL/GenBank/DDBJ databases">
        <title>Parvibaculum sedimenti sp. nov., isolated from sediment.</title>
        <authorList>
            <person name="Wang Y."/>
        </authorList>
    </citation>
    <scope>NUCLEOTIDE SEQUENCE [LARGE SCALE GENOMIC DNA]</scope>
    <source>
        <strain evidence="6 7">HXT-9</strain>
    </source>
</reference>
<feature type="transmembrane region" description="Helical" evidence="4">
    <location>
        <begin position="43"/>
        <end position="71"/>
    </location>
</feature>
<dbReference type="InterPro" id="IPR052165">
    <property type="entry name" value="Membrane_assoc_protease"/>
</dbReference>
<dbReference type="Pfam" id="PF01957">
    <property type="entry name" value="NfeD"/>
    <property type="match status" value="1"/>
</dbReference>
<dbReference type="Proteomes" id="UP000468901">
    <property type="component" value="Unassembled WGS sequence"/>
</dbReference>
<keyword evidence="1 4" id="KW-0812">Transmembrane</keyword>
<evidence type="ECO:0000256" key="4">
    <source>
        <dbReference type="SAM" id="Phobius"/>
    </source>
</evidence>
<name>A0A6N6VLL2_9HYPH</name>
<protein>
    <submittedName>
        <fullName evidence="6">NfeD family protein</fullName>
    </submittedName>
</protein>
<evidence type="ECO:0000256" key="2">
    <source>
        <dbReference type="ARBA" id="ARBA00022989"/>
    </source>
</evidence>
<comment type="caution">
    <text evidence="6">The sequence shown here is derived from an EMBL/GenBank/DDBJ whole genome shotgun (WGS) entry which is preliminary data.</text>
</comment>
<dbReference type="PANTHER" id="PTHR33507">
    <property type="entry name" value="INNER MEMBRANE PROTEIN YBBJ"/>
    <property type="match status" value="1"/>
</dbReference>
<evidence type="ECO:0000256" key="1">
    <source>
        <dbReference type="ARBA" id="ARBA00022692"/>
    </source>
</evidence>
<proteinExistence type="predicted"/>
<feature type="transmembrane region" description="Helical" evidence="4">
    <location>
        <begin position="12"/>
        <end position="37"/>
    </location>
</feature>
<dbReference type="GO" id="GO:0005886">
    <property type="term" value="C:plasma membrane"/>
    <property type="evidence" value="ECO:0007669"/>
    <property type="project" value="TreeGrafter"/>
</dbReference>
<keyword evidence="3 4" id="KW-0472">Membrane</keyword>
<feature type="domain" description="NfeD-like C-terminal" evidence="5">
    <location>
        <begin position="95"/>
        <end position="147"/>
    </location>
</feature>
<keyword evidence="7" id="KW-1185">Reference proteome</keyword>
<sequence>MLDSLSLDEFGLWAWWIIAAVLGILELIVPGIFFIWLAAAAAVVALVAMAVDIPLTLQVALFAVLSVIAVWTSRRYFARHEVPSDHPLLNQRARTYVGRNYTLELAIRNGRGKIRIGDTLWLVEGPDLPAGATVHVTGVDDDVLKVEAVH</sequence>
<evidence type="ECO:0000259" key="5">
    <source>
        <dbReference type="Pfam" id="PF01957"/>
    </source>
</evidence>
<dbReference type="PANTHER" id="PTHR33507:SF3">
    <property type="entry name" value="INNER MEMBRANE PROTEIN YBBJ"/>
    <property type="match status" value="1"/>
</dbReference>
<dbReference type="InterPro" id="IPR002810">
    <property type="entry name" value="NfeD-like_C"/>
</dbReference>
<keyword evidence="2 4" id="KW-1133">Transmembrane helix</keyword>
<evidence type="ECO:0000256" key="3">
    <source>
        <dbReference type="ARBA" id="ARBA00023136"/>
    </source>
</evidence>
<evidence type="ECO:0000313" key="6">
    <source>
        <dbReference type="EMBL" id="KAB7741143.1"/>
    </source>
</evidence>
<dbReference type="EMBL" id="WESC01000004">
    <property type="protein sequence ID" value="KAB7741143.1"/>
    <property type="molecule type" value="Genomic_DNA"/>
</dbReference>